<evidence type="ECO:0000256" key="3">
    <source>
        <dbReference type="PROSITE-ProRule" id="PRU00591"/>
    </source>
</evidence>
<evidence type="ECO:0000313" key="8">
    <source>
        <dbReference type="Proteomes" id="UP000037392"/>
    </source>
</evidence>
<dbReference type="Gene3D" id="2.60.40.1080">
    <property type="match status" value="1"/>
</dbReference>
<sequence length="1333" mass="150516">MYKKLVSLLLVCAIVTGCLTVGDLSPKFSYANTIGEESVATSSNAKRNKDKDDEVLDEKKVEVATHSNASKKSDADEDIGIATNSNAVVATSSEATVATNSNAEQKIYEFNKSIKNISLLKEDDYSIVDETNPIRSGDNIIFRFEYKLNSSMKKNILAGNDIRFEYQLPTEILSLLENYNELSGNNFTDAPDSNTVAYIGEFCDEGKVSIDLLSTDTELDDLEKYIDIPILINCEKERIPEKIVFDTKGFKKITLYLYIYEGFEYEETINGVVIRITAENHILPQNTEVRISNVNQDDKLEKTLRNSIEGFKIDKTVAFDISFWSGDNEIEVENGTVNVSFTYPELSVDGDTKVFHIDDDQKLEIISSNQDGDIISFEANHFSVYGFTTTYAQDNDPLGNSLIGGNTSGNWEGHYIYFGWEGLDSNKYNGNDNWLEIKDYVNNNDFYRLNGQLYSGADLMTPIKWRILNNNGSALLLLSDEMLDVYNYGTVSNDHPTWETSDIRHWLDTEFMKNHFTSEEQADIKESKVTDIVAADSNLPEGNTTNDRIFLPSKEELVDEDYGFPVKGESPSRKTTYNNDSLKDRNTAGDRSYWTRSRGDLNYTFLRPFFVTEKGLCGYGANRYCSWILGVRPMLRLDLDSQRYGFNKTDDNLSAGIKFNKSTLEMNVGDIKDLEVIPINIADNLTSLKWISTNPSVVSLGVDGKLSAMSNGTANIYAIHDQYVAQCRITVKENPKQQYKVIFKDGDTIVREIMVEEYTAATAPTLTKDGYTLTWDKDFSNITEDIIINAIWTGNTYNIIYEMNNGTNHSFNPRTYTTGVGAVFQRPTYAGHTFGGWYTTPDFKEGTGIILIAPNQIGDITVYAKWNVADYKITYNLFGGTNHKSNPDSYTFGIGVTLKDPTANGSIFKGWYTTSDFKEGTSITSIDSKTSGDITLYAKWELRTCDIAYVLNGGVNHVSNPTKYTYGEGAIFENPTYSGHIFEGWYLTPDFRNGTNITFLNLNNTGDVTVYAKWKKGNSQSGSGSHGSSGGGSTGGHSGVVSGPSIKDDTYINSIWEQAANGWKLKKQDGKFAIGWVYKDKKWYYFDKDGIMCTGWLDLSGKKYFLFEGTGSLVGAMAEHEWCCIDNRYYYFNENGELIRNLSNEEWINEGYSKSKFFYQRDPEWVAKVKSINPSLDPWVHQACYLCVLSMVINNLGYTDVDPAILYLKNNEDTNIHQDIIKNNFNNEFSETRIKDMSDDEYKHVLYDFLTGGNETGRNNENKLYTQGVVIVYEKGKHYSLAVGAYRRSDSTIVIMVNDPGMEGEEHFINFEESYPRNSEKWIIGALEMWEKR</sequence>
<keyword evidence="2" id="KW-0677">Repeat</keyword>
<dbReference type="Pfam" id="PF09479">
    <property type="entry name" value="Flg_new"/>
    <property type="match status" value="3"/>
</dbReference>
<dbReference type="Gene3D" id="2.10.270.10">
    <property type="entry name" value="Cholin Binding"/>
    <property type="match status" value="1"/>
</dbReference>
<dbReference type="Proteomes" id="UP000037392">
    <property type="component" value="Unassembled WGS sequence"/>
</dbReference>
<dbReference type="PROSITE" id="PS51170">
    <property type="entry name" value="CW"/>
    <property type="match status" value="1"/>
</dbReference>
<dbReference type="NCBIfam" id="TIGR02543">
    <property type="entry name" value="List_Bact_rpt"/>
    <property type="match status" value="3"/>
</dbReference>
<dbReference type="Pfam" id="PF19789">
    <property type="entry name" value="DUF6273"/>
    <property type="match status" value="1"/>
</dbReference>
<evidence type="ECO:0000256" key="4">
    <source>
        <dbReference type="SAM" id="MobiDB-lite"/>
    </source>
</evidence>
<name>A0A0J9C023_9FIRM</name>
<gene>
    <name evidence="7" type="ORF">HMPREF9470_03508</name>
</gene>
<feature type="domain" description="DUF6273" evidence="6">
    <location>
        <begin position="474"/>
        <end position="638"/>
    </location>
</feature>
<feature type="region of interest" description="Disordered" evidence="4">
    <location>
        <begin position="1017"/>
        <end position="1039"/>
    </location>
</feature>
<dbReference type="SUPFAM" id="SSF49373">
    <property type="entry name" value="Invasin/intimin cell-adhesion fragments"/>
    <property type="match status" value="1"/>
</dbReference>
<dbReference type="OrthoDB" id="1994173at2"/>
<feature type="region of interest" description="Disordered" evidence="4">
    <location>
        <begin position="562"/>
        <end position="582"/>
    </location>
</feature>
<protein>
    <recommendedName>
        <fullName evidence="6">DUF6273 domain-containing protein</fullName>
    </recommendedName>
</protein>
<dbReference type="PATRIC" id="fig|742734.4.peg.3763"/>
<evidence type="ECO:0000256" key="1">
    <source>
        <dbReference type="ARBA" id="ARBA00004196"/>
    </source>
</evidence>
<organism evidence="7 8">
    <name type="scientific">[Clostridium] citroniae WAL-19142</name>
    <dbReference type="NCBI Taxonomy" id="742734"/>
    <lineage>
        <taxon>Bacteria</taxon>
        <taxon>Bacillati</taxon>
        <taxon>Bacillota</taxon>
        <taxon>Clostridia</taxon>
        <taxon>Lachnospirales</taxon>
        <taxon>Lachnospiraceae</taxon>
        <taxon>Enterocloster</taxon>
    </lineage>
</organism>
<dbReference type="InterPro" id="IPR008964">
    <property type="entry name" value="Invasin/intimin_cell_adhesion"/>
</dbReference>
<evidence type="ECO:0000259" key="6">
    <source>
        <dbReference type="Pfam" id="PF19789"/>
    </source>
</evidence>
<accession>A0A0J9C023</accession>
<dbReference type="Pfam" id="PF19127">
    <property type="entry name" value="Choline_bind_3"/>
    <property type="match status" value="1"/>
</dbReference>
<proteinExistence type="predicted"/>
<dbReference type="SUPFAM" id="SSF69360">
    <property type="entry name" value="Cell wall binding repeat"/>
    <property type="match status" value="1"/>
</dbReference>
<reference evidence="7 8" key="1">
    <citation type="submission" date="2011-04" db="EMBL/GenBank/DDBJ databases">
        <title>The Genome Sequence of Clostridium citroniae WAL-19142.</title>
        <authorList>
            <consortium name="The Broad Institute Genome Sequencing Platform"/>
            <person name="Earl A."/>
            <person name="Ward D."/>
            <person name="Feldgarden M."/>
            <person name="Gevers D."/>
            <person name="Warren Y.A."/>
            <person name="Tyrrell K.L."/>
            <person name="Citron D.M."/>
            <person name="Goldstein E.J."/>
            <person name="Daigneault M."/>
            <person name="Allen-Vercoe E."/>
            <person name="Young S.K."/>
            <person name="Zeng Q."/>
            <person name="Gargeya S."/>
            <person name="Fitzgerald M."/>
            <person name="Haas B."/>
            <person name="Abouelleil A."/>
            <person name="Alvarado L."/>
            <person name="Arachchi H.M."/>
            <person name="Berlin A."/>
            <person name="Brown A."/>
            <person name="Chapman S.B."/>
            <person name="Chen Z."/>
            <person name="Dunbar C."/>
            <person name="Freedman E."/>
            <person name="Gearin G."/>
            <person name="Gellesch M."/>
            <person name="Goldberg J."/>
            <person name="Griggs A."/>
            <person name="Gujja S."/>
            <person name="Heilman E.R."/>
            <person name="Heiman D."/>
            <person name="Howarth C."/>
            <person name="Larson L."/>
            <person name="Lui A."/>
            <person name="MacDonald P.J."/>
            <person name="Mehta T."/>
            <person name="Montmayeur A."/>
            <person name="Murphy C."/>
            <person name="Neiman D."/>
            <person name="Pearson M."/>
            <person name="Priest M."/>
            <person name="Roberts A."/>
            <person name="Saif S."/>
            <person name="Shea T."/>
            <person name="Shenoy N."/>
            <person name="Sisk P."/>
            <person name="Stolte C."/>
            <person name="Sykes S."/>
            <person name="White J."/>
            <person name="Yandava C."/>
            <person name="Wortman J."/>
            <person name="Nusbaum C."/>
            <person name="Birren B."/>
        </authorList>
    </citation>
    <scope>NUCLEOTIDE SEQUENCE [LARGE SCALE GENOMIC DNA]</scope>
    <source>
        <strain evidence="7 8">WAL-19142</strain>
    </source>
</reference>
<comment type="subcellular location">
    <subcellularLocation>
        <location evidence="1">Cell envelope</location>
    </subcellularLocation>
</comment>
<feature type="repeat" description="Cell wall-binding" evidence="3">
    <location>
        <begin position="1073"/>
        <end position="1092"/>
    </location>
</feature>
<feature type="compositionally biased region" description="Gly residues" evidence="4">
    <location>
        <begin position="1024"/>
        <end position="1038"/>
    </location>
</feature>
<dbReference type="Pfam" id="PF01473">
    <property type="entry name" value="Choline_bind_1"/>
    <property type="match status" value="1"/>
</dbReference>
<dbReference type="PROSITE" id="PS51257">
    <property type="entry name" value="PROKAR_LIPOPROTEIN"/>
    <property type="match status" value="1"/>
</dbReference>
<evidence type="ECO:0000256" key="2">
    <source>
        <dbReference type="ARBA" id="ARBA00022737"/>
    </source>
</evidence>
<dbReference type="InterPro" id="IPR046240">
    <property type="entry name" value="DUF6273"/>
</dbReference>
<feature type="signal peptide" evidence="5">
    <location>
        <begin position="1"/>
        <end position="20"/>
    </location>
</feature>
<dbReference type="InterPro" id="IPR018337">
    <property type="entry name" value="Cell_wall/Cho-bd_repeat"/>
</dbReference>
<dbReference type="GO" id="GO:0030313">
    <property type="term" value="C:cell envelope"/>
    <property type="evidence" value="ECO:0007669"/>
    <property type="project" value="UniProtKB-SubCell"/>
</dbReference>
<dbReference type="InterPro" id="IPR042229">
    <property type="entry name" value="Listeria/Bacterioides_rpt_sf"/>
</dbReference>
<dbReference type="Gene3D" id="2.60.40.4270">
    <property type="entry name" value="Listeria-Bacteroides repeat domain"/>
    <property type="match status" value="3"/>
</dbReference>
<keyword evidence="5" id="KW-0732">Signal</keyword>
<comment type="caution">
    <text evidence="7">The sequence shown here is derived from an EMBL/GenBank/DDBJ whole genome shotgun (WGS) entry which is preliminary data.</text>
</comment>
<feature type="chain" id="PRO_5038925939" description="DUF6273 domain-containing protein" evidence="5">
    <location>
        <begin position="21"/>
        <end position="1333"/>
    </location>
</feature>
<dbReference type="GeneID" id="93166343"/>
<dbReference type="InterPro" id="IPR013378">
    <property type="entry name" value="InlB-like_B-rpt"/>
</dbReference>
<evidence type="ECO:0000256" key="5">
    <source>
        <dbReference type="SAM" id="SignalP"/>
    </source>
</evidence>
<dbReference type="EMBL" id="ADLK01000026">
    <property type="protein sequence ID" value="KMW17819.1"/>
    <property type="molecule type" value="Genomic_DNA"/>
</dbReference>
<dbReference type="RefSeq" id="WP_048930353.1">
    <property type="nucleotide sequence ID" value="NZ_KQ235880.1"/>
</dbReference>
<evidence type="ECO:0000313" key="7">
    <source>
        <dbReference type="EMBL" id="KMW17819.1"/>
    </source>
</evidence>